<dbReference type="InterPro" id="IPR002401">
    <property type="entry name" value="Cyt_P450_E_grp-I"/>
</dbReference>
<evidence type="ECO:0000256" key="3">
    <source>
        <dbReference type="ARBA" id="ARBA00022617"/>
    </source>
</evidence>
<protein>
    <recommendedName>
        <fullName evidence="13">Cytochrome P450 monooxygenase</fullName>
    </recommendedName>
</protein>
<proteinExistence type="inferred from homology"/>
<dbReference type="PRINTS" id="PR00463">
    <property type="entry name" value="EP450I"/>
</dbReference>
<dbReference type="Proteomes" id="UP000509510">
    <property type="component" value="Chromosome III"/>
</dbReference>
<dbReference type="PANTHER" id="PTHR24305">
    <property type="entry name" value="CYTOCHROME P450"/>
    <property type="match status" value="1"/>
</dbReference>
<dbReference type="KEGG" id="trg:TRUGW13939_06286"/>
<evidence type="ECO:0000256" key="6">
    <source>
        <dbReference type="ARBA" id="ARBA00023004"/>
    </source>
</evidence>
<keyword evidence="3 8" id="KW-0349">Heme</keyword>
<dbReference type="GO" id="GO:0020037">
    <property type="term" value="F:heme binding"/>
    <property type="evidence" value="ECO:0007669"/>
    <property type="project" value="InterPro"/>
</dbReference>
<keyword evidence="6 8" id="KW-0408">Iron</keyword>
<dbReference type="GO" id="GO:0004497">
    <property type="term" value="F:monooxygenase activity"/>
    <property type="evidence" value="ECO:0007669"/>
    <property type="project" value="UniProtKB-KW"/>
</dbReference>
<dbReference type="SUPFAM" id="SSF48264">
    <property type="entry name" value="Cytochrome P450"/>
    <property type="match status" value="1"/>
</dbReference>
<dbReference type="InterPro" id="IPR050121">
    <property type="entry name" value="Cytochrome_P450_monoxygenase"/>
</dbReference>
<dbReference type="EMBL" id="CP055900">
    <property type="protein sequence ID" value="QKX59154.1"/>
    <property type="molecule type" value="Genomic_DNA"/>
</dbReference>
<evidence type="ECO:0000256" key="4">
    <source>
        <dbReference type="ARBA" id="ARBA00022723"/>
    </source>
</evidence>
<dbReference type="RefSeq" id="XP_035345332.1">
    <property type="nucleotide sequence ID" value="XM_035489439.1"/>
</dbReference>
<dbReference type="GO" id="GO:0005506">
    <property type="term" value="F:iron ion binding"/>
    <property type="evidence" value="ECO:0007669"/>
    <property type="project" value="InterPro"/>
</dbReference>
<dbReference type="GO" id="GO:0016705">
    <property type="term" value="F:oxidoreductase activity, acting on paired donors, with incorporation or reduction of molecular oxygen"/>
    <property type="evidence" value="ECO:0007669"/>
    <property type="project" value="InterPro"/>
</dbReference>
<reference evidence="12" key="1">
    <citation type="submission" date="2020-06" db="EMBL/GenBank/DDBJ databases">
        <title>A chromosome-scale genome assembly of Talaromyces rugulosus W13939.</title>
        <authorList>
            <person name="Wang B."/>
            <person name="Guo L."/>
            <person name="Ye K."/>
            <person name="Wang L."/>
        </authorList>
    </citation>
    <scope>NUCLEOTIDE SEQUENCE [LARGE SCALE GENOMIC DNA]</scope>
    <source>
        <strain evidence="12">W13939</strain>
    </source>
</reference>
<evidence type="ECO:0000256" key="7">
    <source>
        <dbReference type="ARBA" id="ARBA00023033"/>
    </source>
</evidence>
<name>A0A7H8QYE7_TALRU</name>
<sequence length="515" mass="58481">MEAALDAGMALVSNLGVVDMIAFFFTTIAVITTTWMIYNLYFHSLARFPGPFWHRATRLAYVIKMNKGTLAFDVLPMHQKYGPVVRIAPNELSFQTPQAWKDIYGHRTGTAAGAEEMDKYHTFYRTKGDVLSISSGGREYHGILRRQLAHGFSDRAMREQEPIIGGYIDLLINKLRERCVDPDVKDPKTGKPAPKTLNMVSWYNWTTFDVIGDLVFGEPFGSLEQGEYDPWVAAINDSIKFLGIINGVKHMGLESIFIWAVKLLNTGRREHTDRLVKKLQNRINLGVERLDLIEGLLQKKDEWNLSIHHLEANGSSILIAGSETTATMLSGVTYMLLTHPEALAKVTEEVRTTFKSSEEITLTSVSSLTYMLACLNESLRAYPPVPFGMPRQVPKGGATISGEFVPEDTVVAIWHWAAYHNDKLWTDPFGYHPERYLHDPKFANDAFGIHNPFSHGPRNCIGRHLAYAEMRLVLARILFNFEMRLAEPDFDWLNHKSYVLWSKPPLNVHLIPREF</sequence>
<evidence type="ECO:0000256" key="10">
    <source>
        <dbReference type="SAM" id="Phobius"/>
    </source>
</evidence>
<dbReference type="AlphaFoldDB" id="A0A7H8QYE7"/>
<dbReference type="CDD" id="cd11058">
    <property type="entry name" value="CYP60B-like"/>
    <property type="match status" value="1"/>
</dbReference>
<dbReference type="InterPro" id="IPR036396">
    <property type="entry name" value="Cyt_P450_sf"/>
</dbReference>
<keyword evidence="10" id="KW-1133">Transmembrane helix</keyword>
<keyword evidence="5 9" id="KW-0560">Oxidoreductase</keyword>
<dbReference type="PRINTS" id="PR00385">
    <property type="entry name" value="P450"/>
</dbReference>
<evidence type="ECO:0000256" key="9">
    <source>
        <dbReference type="RuleBase" id="RU000461"/>
    </source>
</evidence>
<comment type="similarity">
    <text evidence="2 9">Belongs to the cytochrome P450 family.</text>
</comment>
<keyword evidence="7 9" id="KW-0503">Monooxygenase</keyword>
<evidence type="ECO:0008006" key="13">
    <source>
        <dbReference type="Google" id="ProtNLM"/>
    </source>
</evidence>
<evidence type="ECO:0000313" key="12">
    <source>
        <dbReference type="Proteomes" id="UP000509510"/>
    </source>
</evidence>
<keyword evidence="10" id="KW-0812">Transmembrane</keyword>
<dbReference type="InterPro" id="IPR017972">
    <property type="entry name" value="Cyt_P450_CS"/>
</dbReference>
<evidence type="ECO:0000313" key="11">
    <source>
        <dbReference type="EMBL" id="QKX59154.1"/>
    </source>
</evidence>
<keyword evidence="10" id="KW-0472">Membrane</keyword>
<feature type="binding site" description="axial binding residue" evidence="8">
    <location>
        <position position="460"/>
    </location>
    <ligand>
        <name>heme</name>
        <dbReference type="ChEBI" id="CHEBI:30413"/>
    </ligand>
    <ligandPart>
        <name>Fe</name>
        <dbReference type="ChEBI" id="CHEBI:18248"/>
    </ligandPart>
</feature>
<evidence type="ECO:0000256" key="5">
    <source>
        <dbReference type="ARBA" id="ARBA00023002"/>
    </source>
</evidence>
<gene>
    <name evidence="11" type="ORF">TRUGW13939_06286</name>
</gene>
<evidence type="ECO:0000256" key="8">
    <source>
        <dbReference type="PIRSR" id="PIRSR602401-1"/>
    </source>
</evidence>
<accession>A0A7H8QYE7</accession>
<dbReference type="GeneID" id="55993781"/>
<keyword evidence="12" id="KW-1185">Reference proteome</keyword>
<organism evidence="11 12">
    <name type="scientific">Talaromyces rugulosus</name>
    <name type="common">Penicillium rugulosum</name>
    <dbReference type="NCBI Taxonomy" id="121627"/>
    <lineage>
        <taxon>Eukaryota</taxon>
        <taxon>Fungi</taxon>
        <taxon>Dikarya</taxon>
        <taxon>Ascomycota</taxon>
        <taxon>Pezizomycotina</taxon>
        <taxon>Eurotiomycetes</taxon>
        <taxon>Eurotiomycetidae</taxon>
        <taxon>Eurotiales</taxon>
        <taxon>Trichocomaceae</taxon>
        <taxon>Talaromyces</taxon>
        <taxon>Talaromyces sect. Islandici</taxon>
    </lineage>
</organism>
<dbReference type="InterPro" id="IPR001128">
    <property type="entry name" value="Cyt_P450"/>
</dbReference>
<feature type="transmembrane region" description="Helical" evidence="10">
    <location>
        <begin position="20"/>
        <end position="41"/>
    </location>
</feature>
<dbReference type="Gene3D" id="1.10.630.10">
    <property type="entry name" value="Cytochrome P450"/>
    <property type="match status" value="1"/>
</dbReference>
<evidence type="ECO:0000256" key="1">
    <source>
        <dbReference type="ARBA" id="ARBA00001971"/>
    </source>
</evidence>
<dbReference type="PANTHER" id="PTHR24305:SF230">
    <property type="entry name" value="P450, PUTATIVE (EUROFUNG)-RELATED"/>
    <property type="match status" value="1"/>
</dbReference>
<keyword evidence="4 8" id="KW-0479">Metal-binding</keyword>
<dbReference type="OrthoDB" id="4219675at2759"/>
<evidence type="ECO:0000256" key="2">
    <source>
        <dbReference type="ARBA" id="ARBA00010617"/>
    </source>
</evidence>
<dbReference type="Pfam" id="PF00067">
    <property type="entry name" value="p450"/>
    <property type="match status" value="1"/>
</dbReference>
<dbReference type="PROSITE" id="PS00086">
    <property type="entry name" value="CYTOCHROME_P450"/>
    <property type="match status" value="1"/>
</dbReference>
<comment type="cofactor">
    <cofactor evidence="1 8">
        <name>heme</name>
        <dbReference type="ChEBI" id="CHEBI:30413"/>
    </cofactor>
</comment>